<protein>
    <submittedName>
        <fullName evidence="2">Uncharacterized protein</fullName>
    </submittedName>
</protein>
<dbReference type="AlphaFoldDB" id="A0AAV6R7M0"/>
<name>A0AAV6R7M0_SOLSE</name>
<organism evidence="2 3">
    <name type="scientific">Solea senegalensis</name>
    <name type="common">Senegalese sole</name>
    <dbReference type="NCBI Taxonomy" id="28829"/>
    <lineage>
        <taxon>Eukaryota</taxon>
        <taxon>Metazoa</taxon>
        <taxon>Chordata</taxon>
        <taxon>Craniata</taxon>
        <taxon>Vertebrata</taxon>
        <taxon>Euteleostomi</taxon>
        <taxon>Actinopterygii</taxon>
        <taxon>Neopterygii</taxon>
        <taxon>Teleostei</taxon>
        <taxon>Neoteleostei</taxon>
        <taxon>Acanthomorphata</taxon>
        <taxon>Carangaria</taxon>
        <taxon>Pleuronectiformes</taxon>
        <taxon>Pleuronectoidei</taxon>
        <taxon>Soleidae</taxon>
        <taxon>Solea</taxon>
    </lineage>
</organism>
<evidence type="ECO:0000256" key="1">
    <source>
        <dbReference type="SAM" id="MobiDB-lite"/>
    </source>
</evidence>
<dbReference type="EMBL" id="JAGKHQ010000013">
    <property type="protein sequence ID" value="KAG7500101.1"/>
    <property type="molecule type" value="Genomic_DNA"/>
</dbReference>
<feature type="compositionally biased region" description="Basic residues" evidence="1">
    <location>
        <begin position="54"/>
        <end position="71"/>
    </location>
</feature>
<accession>A0AAV6R7M0</accession>
<proteinExistence type="predicted"/>
<dbReference type="Proteomes" id="UP000693946">
    <property type="component" value="Linkage Group LG20"/>
</dbReference>
<gene>
    <name evidence="2" type="ORF">JOB18_008700</name>
</gene>
<evidence type="ECO:0000313" key="3">
    <source>
        <dbReference type="Proteomes" id="UP000693946"/>
    </source>
</evidence>
<reference evidence="2 3" key="1">
    <citation type="journal article" date="2021" name="Sci. Rep.">
        <title>Chromosome anchoring in Senegalese sole (Solea senegalensis) reveals sex-associated markers and genome rearrangements in flatfish.</title>
        <authorList>
            <person name="Guerrero-Cozar I."/>
            <person name="Gomez-Garrido J."/>
            <person name="Berbel C."/>
            <person name="Martinez-Blanch J.F."/>
            <person name="Alioto T."/>
            <person name="Claros M.G."/>
            <person name="Gagnaire P.A."/>
            <person name="Manchado M."/>
        </authorList>
    </citation>
    <scope>NUCLEOTIDE SEQUENCE [LARGE SCALE GENOMIC DNA]</scope>
    <source>
        <strain evidence="2">Sse05_10M</strain>
    </source>
</reference>
<sequence length="197" mass="22253">MAIDRKIINDDFFFVMAAENTGSDVYLFLLFVNERNVNSSNNDRRKNCSWKNVHVHARRRRRRRRGRRRKRPEIGSGKTFTEKTQQQTTRTDILCAFDSLARVSLLRVQLGPAEEDEGRLGPGSSGAARFCPQNRHENVRIHPSTLRGNVCEAATKAGGGRNPTRGPLQGDHFSVFFFSLNVRRDPASLQTSSGVLP</sequence>
<comment type="caution">
    <text evidence="2">The sequence shown here is derived from an EMBL/GenBank/DDBJ whole genome shotgun (WGS) entry which is preliminary data.</text>
</comment>
<keyword evidence="3" id="KW-1185">Reference proteome</keyword>
<evidence type="ECO:0000313" key="2">
    <source>
        <dbReference type="EMBL" id="KAG7500101.1"/>
    </source>
</evidence>
<feature type="region of interest" description="Disordered" evidence="1">
    <location>
        <begin position="54"/>
        <end position="87"/>
    </location>
</feature>